<sequence>MSALLFGTELEQASIWTLEELQAINAEVESASPALTIEQAVKRAIIGIFGGGAATGVAVDEAVRKIGSKKDSLSNLPNKRKNAPTIEPVNKVMAKRRRINTGETEDQPDVSADPVEVMSLARVGASDGNPGKNDVRRGETGVENIPVTIYNPWKSTTQVLMPYYYLGSEATVAIPGTAGCVQSLTFRLNSIYDCKLASSPAYSGTQITTAPTVDAPDAGASAVEIPQMRNYWTNFYNYWSVVKSRYRFRFRCTSELKDGELMIYQFLHGNQAPPYFSSGSIAVPHQYKRFHGGSYKSLKSQGVVTAGVGAYDANELNWVTFVGEWMPGMIKHDVVEDEMAQTWHRFNEVPPTREYITYHIQHSPTSTQATALKFICETSIEYIVQLKDLIPTYQFITDATDLAATNFALQTNITHS</sequence>
<dbReference type="EMBL" id="PQ313119">
    <property type="protein sequence ID" value="XHS97063.1"/>
    <property type="molecule type" value="Genomic_DNA"/>
</dbReference>
<reference evidence="1" key="1">
    <citation type="submission" date="2024-10" db="EMBL/GenBank/DDBJ databases">
        <authorList>
            <person name="Zhao P."/>
            <person name="Su H."/>
            <person name="Dong J."/>
            <person name="Yang F."/>
        </authorList>
    </citation>
    <scope>NUCLEOTIDE SEQUENCE</scope>
    <source>
        <strain evidence="1">SpinColumn04</strain>
    </source>
</reference>
<protein>
    <submittedName>
        <fullName evidence="1">Capsid protein</fullName>
    </submittedName>
</protein>
<accession>A0AB74UIR8</accession>
<evidence type="ECO:0000313" key="1">
    <source>
        <dbReference type="EMBL" id="XHS97063.1"/>
    </source>
</evidence>
<organism evidence="1">
    <name type="scientific">parvo-like hybrid virus</name>
    <dbReference type="NCBI Taxonomy" id="3367306"/>
    <lineage>
        <taxon>Viruses</taxon>
        <taxon>Monodnaviria</taxon>
        <taxon>Shotokuvirae</taxon>
        <taxon>Cossaviricota</taxon>
        <taxon>Quintoviricetes</taxon>
        <taxon>Piccovirales</taxon>
        <taxon>Parvoviridae</taxon>
    </lineage>
</organism>
<proteinExistence type="predicted"/>
<name>A0AB74UIR8_9VIRU</name>